<sequence length="60" mass="6363">MKPWEGEQSVAFLSPKGAQFLSSGRKAHATRPLLVVPVLGAAVGFSLTKTGRCAGQPRNR</sequence>
<protein>
    <submittedName>
        <fullName evidence="1">Uncharacterized protein</fullName>
    </submittedName>
</protein>
<organism evidence="1">
    <name type="scientific">Arundo donax</name>
    <name type="common">Giant reed</name>
    <name type="synonym">Donax arundinaceus</name>
    <dbReference type="NCBI Taxonomy" id="35708"/>
    <lineage>
        <taxon>Eukaryota</taxon>
        <taxon>Viridiplantae</taxon>
        <taxon>Streptophyta</taxon>
        <taxon>Embryophyta</taxon>
        <taxon>Tracheophyta</taxon>
        <taxon>Spermatophyta</taxon>
        <taxon>Magnoliopsida</taxon>
        <taxon>Liliopsida</taxon>
        <taxon>Poales</taxon>
        <taxon>Poaceae</taxon>
        <taxon>PACMAD clade</taxon>
        <taxon>Arundinoideae</taxon>
        <taxon>Arundineae</taxon>
        <taxon>Arundo</taxon>
    </lineage>
</organism>
<reference evidence="1" key="2">
    <citation type="journal article" date="2015" name="Data Brief">
        <title>Shoot transcriptome of the giant reed, Arundo donax.</title>
        <authorList>
            <person name="Barrero R.A."/>
            <person name="Guerrero F.D."/>
            <person name="Moolhuijzen P."/>
            <person name="Goolsby J.A."/>
            <person name="Tidwell J."/>
            <person name="Bellgard S.E."/>
            <person name="Bellgard M.I."/>
        </authorList>
    </citation>
    <scope>NUCLEOTIDE SEQUENCE</scope>
    <source>
        <tissue evidence="1">Shoot tissue taken approximately 20 cm above the soil surface</tissue>
    </source>
</reference>
<name>A0A0A9EIR2_ARUDO</name>
<proteinExistence type="predicted"/>
<evidence type="ECO:0000313" key="1">
    <source>
        <dbReference type="EMBL" id="JAD98913.1"/>
    </source>
</evidence>
<dbReference type="EMBL" id="GBRH01198982">
    <property type="protein sequence ID" value="JAD98913.1"/>
    <property type="molecule type" value="Transcribed_RNA"/>
</dbReference>
<reference evidence="1" key="1">
    <citation type="submission" date="2014-09" db="EMBL/GenBank/DDBJ databases">
        <authorList>
            <person name="Magalhaes I.L.F."/>
            <person name="Oliveira U."/>
            <person name="Santos F.R."/>
            <person name="Vidigal T.H.D.A."/>
            <person name="Brescovit A.D."/>
            <person name="Santos A.J."/>
        </authorList>
    </citation>
    <scope>NUCLEOTIDE SEQUENCE</scope>
    <source>
        <tissue evidence="1">Shoot tissue taken approximately 20 cm above the soil surface</tissue>
    </source>
</reference>
<dbReference type="AlphaFoldDB" id="A0A0A9EIR2"/>
<accession>A0A0A9EIR2</accession>